<dbReference type="SUPFAM" id="SSF52091">
    <property type="entry name" value="SpoIIaa-like"/>
    <property type="match status" value="1"/>
</dbReference>
<protein>
    <submittedName>
        <fullName evidence="1">Uncharacterized protein</fullName>
    </submittedName>
</protein>
<dbReference type="PANTHER" id="PTHR33495">
    <property type="entry name" value="ANTI-SIGMA FACTOR ANTAGONIST TM_1081-RELATED-RELATED"/>
    <property type="match status" value="1"/>
</dbReference>
<dbReference type="InterPro" id="IPR002645">
    <property type="entry name" value="STAS_dom"/>
</dbReference>
<dbReference type="Pfam" id="PF01740">
    <property type="entry name" value="STAS"/>
    <property type="match status" value="1"/>
</dbReference>
<accession>A0A7I7SFQ2</accession>
<dbReference type="PROSITE" id="PS50801">
    <property type="entry name" value="STAS"/>
    <property type="match status" value="1"/>
</dbReference>
<dbReference type="AlphaFoldDB" id="A0A7I7SFQ2"/>
<gene>
    <name evidence="1" type="ORF">B8W67_11750</name>
</gene>
<dbReference type="GO" id="GO:0043856">
    <property type="term" value="F:anti-sigma factor antagonist activity"/>
    <property type="evidence" value="ECO:0007669"/>
    <property type="project" value="TreeGrafter"/>
</dbReference>
<comment type="caution">
    <text evidence="1">The sequence shown here is derived from an EMBL/GenBank/DDBJ whole genome shotgun (WGS) entry which is preliminary data.</text>
</comment>
<dbReference type="OrthoDB" id="3697150at2"/>
<dbReference type="CDD" id="cd07043">
    <property type="entry name" value="STAS_anti-anti-sigma_factors"/>
    <property type="match status" value="1"/>
</dbReference>
<dbReference type="InterPro" id="IPR036513">
    <property type="entry name" value="STAS_dom_sf"/>
</dbReference>
<sequence>MDMTVTRTTGLPWPTPTADIDFPAQSWESHTAQIDARWGRSGLVLTVRGEVDAANADHLADYVRRCAAHCEWLVLDVSGLDFMGSSGFNALRRIQTAVAGVLRWALVTGPAVSRLLRICDPDADLPVRRTMTEALGYVQDITLLRASG</sequence>
<name>A0A7I7SFQ2_9MYCO</name>
<evidence type="ECO:0000313" key="2">
    <source>
        <dbReference type="Proteomes" id="UP000193577"/>
    </source>
</evidence>
<organism evidence="1 2">
    <name type="scientific">Mycolicibacillus koreensis</name>
    <dbReference type="NCBI Taxonomy" id="1069220"/>
    <lineage>
        <taxon>Bacteria</taxon>
        <taxon>Bacillati</taxon>
        <taxon>Actinomycetota</taxon>
        <taxon>Actinomycetes</taxon>
        <taxon>Mycobacteriales</taxon>
        <taxon>Mycobacteriaceae</taxon>
        <taxon>Mycolicibacillus</taxon>
    </lineage>
</organism>
<dbReference type="Gene3D" id="3.30.750.24">
    <property type="entry name" value="STAS domain"/>
    <property type="match status" value="1"/>
</dbReference>
<dbReference type="PANTHER" id="PTHR33495:SF2">
    <property type="entry name" value="ANTI-SIGMA FACTOR ANTAGONIST TM_1081-RELATED"/>
    <property type="match status" value="1"/>
</dbReference>
<evidence type="ECO:0000313" key="1">
    <source>
        <dbReference type="EMBL" id="OSC33279.1"/>
    </source>
</evidence>
<dbReference type="EMBL" id="NCXO01000024">
    <property type="protein sequence ID" value="OSC33279.1"/>
    <property type="molecule type" value="Genomic_DNA"/>
</dbReference>
<dbReference type="Proteomes" id="UP000193577">
    <property type="component" value="Unassembled WGS sequence"/>
</dbReference>
<proteinExistence type="predicted"/>
<keyword evidence="2" id="KW-1185">Reference proteome</keyword>
<reference evidence="1 2" key="1">
    <citation type="submission" date="2017-04" db="EMBL/GenBank/DDBJ databases">
        <title>The new phylogeny of genus Mycobacterium.</title>
        <authorList>
            <person name="Tortoli E."/>
            <person name="Trovato A."/>
            <person name="Cirillo D.M."/>
        </authorList>
    </citation>
    <scope>NUCLEOTIDE SEQUENCE [LARGE SCALE GENOMIC DNA]</scope>
    <source>
        <strain evidence="1 2">KCTC 19819</strain>
    </source>
</reference>